<dbReference type="HAMAP" id="MF_02004">
    <property type="entry name" value="Val_tRNA_synth_type1"/>
    <property type="match status" value="1"/>
</dbReference>
<evidence type="ECO:0000256" key="7">
    <source>
        <dbReference type="ARBA" id="ARBA00022917"/>
    </source>
</evidence>
<dbReference type="PANTHER" id="PTHR11946">
    <property type="entry name" value="VALYL-TRNA SYNTHETASES"/>
    <property type="match status" value="1"/>
</dbReference>
<feature type="short sequence motif" description="'KMSKS' region" evidence="11">
    <location>
        <begin position="523"/>
        <end position="527"/>
    </location>
</feature>
<dbReference type="FunFam" id="3.40.50.620:FF:000032">
    <property type="entry name" value="Valine--tRNA ligase"/>
    <property type="match status" value="1"/>
</dbReference>
<dbReference type="InterPro" id="IPR019499">
    <property type="entry name" value="Val-tRNA_synth_tRNA-bd"/>
</dbReference>
<evidence type="ECO:0000256" key="5">
    <source>
        <dbReference type="ARBA" id="ARBA00022741"/>
    </source>
</evidence>
<evidence type="ECO:0000256" key="10">
    <source>
        <dbReference type="ARBA" id="ARBA00047552"/>
    </source>
</evidence>
<dbReference type="Pfam" id="PF08264">
    <property type="entry name" value="Anticodon_1"/>
    <property type="match status" value="1"/>
</dbReference>
<accession>A0A9E2F0G1</accession>
<dbReference type="SUPFAM" id="SSF47323">
    <property type="entry name" value="Anticodon-binding domain of a subclass of class I aminoacyl-tRNA synthetases"/>
    <property type="match status" value="1"/>
</dbReference>
<dbReference type="InterPro" id="IPR002303">
    <property type="entry name" value="Valyl-tRNA_ligase"/>
</dbReference>
<evidence type="ECO:0000256" key="4">
    <source>
        <dbReference type="ARBA" id="ARBA00022598"/>
    </source>
</evidence>
<feature type="short sequence motif" description="'HIGH' region" evidence="11">
    <location>
        <begin position="44"/>
        <end position="54"/>
    </location>
</feature>
<dbReference type="InterPro" id="IPR037118">
    <property type="entry name" value="Val-tRNA_synth_C_sf"/>
</dbReference>
<dbReference type="CDD" id="cd07962">
    <property type="entry name" value="Anticodon_Ia_Val"/>
    <property type="match status" value="1"/>
</dbReference>
<keyword evidence="6 11" id="KW-0067">ATP-binding</keyword>
<dbReference type="EC" id="6.1.1.9" evidence="11"/>
<dbReference type="CDD" id="cd00817">
    <property type="entry name" value="ValRS_core"/>
    <property type="match status" value="1"/>
</dbReference>
<dbReference type="PROSITE" id="PS00178">
    <property type="entry name" value="AA_TRNA_LIGASE_I"/>
    <property type="match status" value="1"/>
</dbReference>
<dbReference type="PRINTS" id="PR00986">
    <property type="entry name" value="TRNASYNTHVAL"/>
</dbReference>
<dbReference type="Gene3D" id="1.10.730.10">
    <property type="entry name" value="Isoleucyl-tRNA Synthetase, Domain 1"/>
    <property type="match status" value="1"/>
</dbReference>
<feature type="domain" description="Valyl-tRNA synthetase tRNA-binding arm" evidence="14">
    <location>
        <begin position="810"/>
        <end position="873"/>
    </location>
</feature>
<dbReference type="Proteomes" id="UP000811545">
    <property type="component" value="Unassembled WGS sequence"/>
</dbReference>
<keyword evidence="3 11" id="KW-0963">Cytoplasm</keyword>
<comment type="function">
    <text evidence="11">Catalyzes the attachment of valine to tRNA(Val). As ValRS can inadvertently accommodate and process structurally similar amino acids such as threonine, to avoid such errors, it has a 'posttransfer' editing activity that hydrolyzes mischarged Thr-tRNA(Val) in a tRNA-dependent manner.</text>
</comment>
<dbReference type="InterPro" id="IPR033705">
    <property type="entry name" value="Anticodon_Ia_Val"/>
</dbReference>
<dbReference type="InterPro" id="IPR010978">
    <property type="entry name" value="tRNA-bd_arm"/>
</dbReference>
<evidence type="ECO:0000259" key="13">
    <source>
        <dbReference type="Pfam" id="PF08264"/>
    </source>
</evidence>
<keyword evidence="5 11" id="KW-0547">Nucleotide-binding</keyword>
<dbReference type="EMBL" id="QLTW01000003">
    <property type="protein sequence ID" value="MBT9144299.1"/>
    <property type="molecule type" value="Genomic_DNA"/>
</dbReference>
<dbReference type="Pfam" id="PF10458">
    <property type="entry name" value="Val_tRNA-synt_C"/>
    <property type="match status" value="1"/>
</dbReference>
<keyword evidence="8 11" id="KW-0175">Coiled coil</keyword>
<evidence type="ECO:0000313" key="15">
    <source>
        <dbReference type="EMBL" id="MBT9144299.1"/>
    </source>
</evidence>
<dbReference type="GO" id="GO:0005829">
    <property type="term" value="C:cytosol"/>
    <property type="evidence" value="ECO:0007669"/>
    <property type="project" value="TreeGrafter"/>
</dbReference>
<dbReference type="AlphaFoldDB" id="A0A9E2F0G1"/>
<reference evidence="15 16" key="1">
    <citation type="journal article" date="2021" name="bioRxiv">
        <title>Unique metabolic strategies in Hadean analogues reveal hints for primordial physiology.</title>
        <authorList>
            <person name="Nobu M.K."/>
            <person name="Nakai R."/>
            <person name="Tamazawa S."/>
            <person name="Mori H."/>
            <person name="Toyoda A."/>
            <person name="Ijiri A."/>
            <person name="Suzuki S."/>
            <person name="Kurokawa K."/>
            <person name="Kamagata Y."/>
            <person name="Tamaki H."/>
        </authorList>
    </citation>
    <scope>NUCLEOTIDE SEQUENCE [LARGE SCALE GENOMIC DNA]</scope>
    <source>
        <strain evidence="15">BS525</strain>
    </source>
</reference>
<dbReference type="InterPro" id="IPR013155">
    <property type="entry name" value="M/V/L/I-tRNA-synth_anticd-bd"/>
</dbReference>
<dbReference type="Pfam" id="PF00133">
    <property type="entry name" value="tRNA-synt_1"/>
    <property type="match status" value="1"/>
</dbReference>
<comment type="domain">
    <text evidence="11">The C-terminal coiled-coil domain is crucial for aminoacylation activity.</text>
</comment>
<evidence type="ECO:0000256" key="1">
    <source>
        <dbReference type="ARBA" id="ARBA00004496"/>
    </source>
</evidence>
<organism evidence="15 16">
    <name type="scientific">Psychracetigena formicireducens</name>
    <dbReference type="NCBI Taxonomy" id="2986056"/>
    <lineage>
        <taxon>Bacteria</taxon>
        <taxon>Bacillati</taxon>
        <taxon>Candidatus Lithacetigenota</taxon>
        <taxon>Candidatus Psychracetigena</taxon>
    </lineage>
</organism>
<evidence type="ECO:0000256" key="9">
    <source>
        <dbReference type="ARBA" id="ARBA00023146"/>
    </source>
</evidence>
<dbReference type="InterPro" id="IPR009008">
    <property type="entry name" value="Val/Leu/Ile-tRNA-synth_edit"/>
</dbReference>
<name>A0A9E2F0G1_PSYF1</name>
<feature type="binding site" evidence="11">
    <location>
        <position position="526"/>
    </location>
    <ligand>
        <name>ATP</name>
        <dbReference type="ChEBI" id="CHEBI:30616"/>
    </ligand>
</feature>
<dbReference type="InterPro" id="IPR002300">
    <property type="entry name" value="aa-tRNA-synth_Ia"/>
</dbReference>
<evidence type="ECO:0000313" key="16">
    <source>
        <dbReference type="Proteomes" id="UP000811545"/>
    </source>
</evidence>
<evidence type="ECO:0000256" key="11">
    <source>
        <dbReference type="HAMAP-Rule" id="MF_02004"/>
    </source>
</evidence>
<evidence type="ECO:0000259" key="12">
    <source>
        <dbReference type="Pfam" id="PF00133"/>
    </source>
</evidence>
<feature type="domain" description="Aminoacyl-tRNA synthetase class Ia" evidence="12">
    <location>
        <begin position="15"/>
        <end position="561"/>
    </location>
</feature>
<comment type="subunit">
    <text evidence="2 11">Monomer.</text>
</comment>
<keyword evidence="4 11" id="KW-0436">Ligase</keyword>
<evidence type="ECO:0000256" key="8">
    <source>
        <dbReference type="ARBA" id="ARBA00023054"/>
    </source>
</evidence>
<dbReference type="NCBIfam" id="NF004349">
    <property type="entry name" value="PRK05729.1"/>
    <property type="match status" value="1"/>
</dbReference>
<feature type="domain" description="Methionyl/Valyl/Leucyl/Isoleucyl-tRNA synthetase anticodon-binding" evidence="13">
    <location>
        <begin position="607"/>
        <end position="750"/>
    </location>
</feature>
<comment type="catalytic activity">
    <reaction evidence="10 11">
        <text>tRNA(Val) + L-valine + ATP = L-valyl-tRNA(Val) + AMP + diphosphate</text>
        <dbReference type="Rhea" id="RHEA:10704"/>
        <dbReference type="Rhea" id="RHEA-COMP:9672"/>
        <dbReference type="Rhea" id="RHEA-COMP:9708"/>
        <dbReference type="ChEBI" id="CHEBI:30616"/>
        <dbReference type="ChEBI" id="CHEBI:33019"/>
        <dbReference type="ChEBI" id="CHEBI:57762"/>
        <dbReference type="ChEBI" id="CHEBI:78442"/>
        <dbReference type="ChEBI" id="CHEBI:78537"/>
        <dbReference type="ChEBI" id="CHEBI:456215"/>
        <dbReference type="EC" id="6.1.1.9"/>
    </reaction>
</comment>
<proteinExistence type="inferred from homology"/>
<gene>
    <name evidence="11 15" type="primary">valS</name>
    <name evidence="15" type="ORF">DDT42_00131</name>
</gene>
<sequence>MNLSTRYNPEEVEEKWYRFWEEKGYFTPQTFAGSPPFVIVLPPPNVTGSLHIGHALDVTLQDILVRINRMQKIPTLWVPGTDHAGIAAQNVVEEELSKLGIERSRIGKQEFQKYMWEWKEKYHWVITSQIKKMGASCDWNRERFTLDNICSRAVTEFFVRMYEKGYIYRGEYLVNLCPHCHTAISDIEVEREEVEGKLYHITYELEQGGDLEIVTSRPETMPGDVALAVHPDDLRYKSVVGKVAILPVVGRNLPIIADTLVDPEFGSGVVKVTPGHDFLDYEIGKRHNLPLIRVINEHGFMAEESGSDFAGLSVLEARELMLKKLNLENRLVKTESYRYSPGRCSRCHTIIEPLLSVQWFLGVQEIKKAAIEKVKSGEIIFTPERWSAVYLDWMENLQDWCISRQLWWGHRIPAWICQSCGEVIVSRETPEKCSHCSSENFEEVEDVLDTWFSSALWPFSVFGWPDSTPDLQYFYPTSVLVTGYDILTFWVSRMIMAGLELTGKPPFKNVLIHGLVRDEKGRKMSKSLKNVLDPLDLIKDFGTDALRFTLTSLSTLGGQDITLTKPLLLHSRNFMNKLWNASRYVIHTLGENKFEKIPEETDLDLFDRYILSRLSELVKEINDKFDSYDMAGYVKAIEEFFWKDYCDWYLEISKFKKDSQGTLFTLYYVLKNILILLHPVIPFITEELWCNLNRDNLQPLIIQEWVSKVDFPECKLALEKTNYIFGIISSIRNIRSLFKIKPTRPIKVVIHPSDAFEYQSLVEGANYIKNMVDIGDLNIAYDLETWPKSSAIQVVRGTTIFVNLKGLVEIEEEIIKLKGSLVELSTELERVQNYLRNPLFREKASPATIEEFKHREQEYHKQIAKIDQIINYLQGEGCET</sequence>
<dbReference type="InterPro" id="IPR014729">
    <property type="entry name" value="Rossmann-like_a/b/a_fold"/>
</dbReference>
<dbReference type="NCBIfam" id="TIGR00422">
    <property type="entry name" value="valS"/>
    <property type="match status" value="1"/>
</dbReference>
<evidence type="ECO:0000259" key="14">
    <source>
        <dbReference type="Pfam" id="PF10458"/>
    </source>
</evidence>
<evidence type="ECO:0000256" key="2">
    <source>
        <dbReference type="ARBA" id="ARBA00011245"/>
    </source>
</evidence>
<dbReference type="PANTHER" id="PTHR11946:SF93">
    <property type="entry name" value="VALINE--TRNA LIGASE, CHLOROPLASTIC_MITOCHONDRIAL 2"/>
    <property type="match status" value="1"/>
</dbReference>
<comment type="similarity">
    <text evidence="11">Belongs to the class-I aminoacyl-tRNA synthetase family. ValS type 1 subfamily.</text>
</comment>
<evidence type="ECO:0000256" key="3">
    <source>
        <dbReference type="ARBA" id="ARBA00022490"/>
    </source>
</evidence>
<comment type="domain">
    <text evidence="11">ValRS has two distinct active sites: one for aminoacylation and one for editing. The misactivated threonine is translocated from the active site to the editing site.</text>
</comment>
<dbReference type="GO" id="GO:0002161">
    <property type="term" value="F:aminoacyl-tRNA deacylase activity"/>
    <property type="evidence" value="ECO:0007669"/>
    <property type="project" value="InterPro"/>
</dbReference>
<dbReference type="SUPFAM" id="SSF50677">
    <property type="entry name" value="ValRS/IleRS/LeuRS editing domain"/>
    <property type="match status" value="1"/>
</dbReference>
<dbReference type="GO" id="GO:0006438">
    <property type="term" value="P:valyl-tRNA aminoacylation"/>
    <property type="evidence" value="ECO:0007669"/>
    <property type="project" value="UniProtKB-UniRule"/>
</dbReference>
<dbReference type="InterPro" id="IPR001412">
    <property type="entry name" value="aa-tRNA-synth_I_CS"/>
</dbReference>
<comment type="caution">
    <text evidence="15">The sequence shown here is derived from an EMBL/GenBank/DDBJ whole genome shotgun (WGS) entry which is preliminary data.</text>
</comment>
<dbReference type="GO" id="GO:0004832">
    <property type="term" value="F:valine-tRNA ligase activity"/>
    <property type="evidence" value="ECO:0007669"/>
    <property type="project" value="UniProtKB-UniRule"/>
</dbReference>
<dbReference type="SUPFAM" id="SSF46589">
    <property type="entry name" value="tRNA-binding arm"/>
    <property type="match status" value="1"/>
</dbReference>
<protein>
    <recommendedName>
        <fullName evidence="11">Valine--tRNA ligase</fullName>
        <ecNumber evidence="11">6.1.1.9</ecNumber>
    </recommendedName>
    <alternativeName>
        <fullName evidence="11">Valyl-tRNA synthetase</fullName>
        <shortName evidence="11">ValRS</shortName>
    </alternativeName>
</protein>
<comment type="subcellular location">
    <subcellularLocation>
        <location evidence="1 11">Cytoplasm</location>
    </subcellularLocation>
</comment>
<dbReference type="InterPro" id="IPR009080">
    <property type="entry name" value="tRNAsynth_Ia_anticodon-bd"/>
</dbReference>
<dbReference type="Gene3D" id="3.40.50.620">
    <property type="entry name" value="HUPs"/>
    <property type="match status" value="2"/>
</dbReference>
<dbReference type="Gene3D" id="1.10.287.380">
    <property type="entry name" value="Valyl-tRNA synthetase, C-terminal domain"/>
    <property type="match status" value="1"/>
</dbReference>
<keyword evidence="7 11" id="KW-0648">Protein biosynthesis</keyword>
<dbReference type="SUPFAM" id="SSF52374">
    <property type="entry name" value="Nucleotidylyl transferase"/>
    <property type="match status" value="1"/>
</dbReference>
<dbReference type="GO" id="GO:0005524">
    <property type="term" value="F:ATP binding"/>
    <property type="evidence" value="ECO:0007669"/>
    <property type="project" value="UniProtKB-UniRule"/>
</dbReference>
<keyword evidence="9 11" id="KW-0030">Aminoacyl-tRNA synthetase</keyword>
<evidence type="ECO:0000256" key="6">
    <source>
        <dbReference type="ARBA" id="ARBA00022840"/>
    </source>
</evidence>